<evidence type="ECO:0000256" key="1">
    <source>
        <dbReference type="SAM" id="MobiDB-lite"/>
    </source>
</evidence>
<evidence type="ECO:0000313" key="4">
    <source>
        <dbReference type="Proteomes" id="UP000633263"/>
    </source>
</evidence>
<feature type="signal peptide" evidence="2">
    <location>
        <begin position="1"/>
        <end position="23"/>
    </location>
</feature>
<comment type="caution">
    <text evidence="3">The sequence shown here is derived from an EMBL/GenBank/DDBJ whole genome shotgun (WGS) entry which is preliminary data.</text>
</comment>
<dbReference type="Proteomes" id="UP000633263">
    <property type="component" value="Unassembled WGS sequence"/>
</dbReference>
<evidence type="ECO:0000313" key="3">
    <source>
        <dbReference type="EMBL" id="GGJ07229.1"/>
    </source>
</evidence>
<dbReference type="InterPro" id="IPR019613">
    <property type="entry name" value="DUF4198"/>
</dbReference>
<name>A0ABQ2CRZ1_9GAMM</name>
<organism evidence="3 4">
    <name type="scientific">Halopseudomonas pertucinogena</name>
    <dbReference type="NCBI Taxonomy" id="86175"/>
    <lineage>
        <taxon>Bacteria</taxon>
        <taxon>Pseudomonadati</taxon>
        <taxon>Pseudomonadota</taxon>
        <taxon>Gammaproteobacteria</taxon>
        <taxon>Pseudomonadales</taxon>
        <taxon>Pseudomonadaceae</taxon>
        <taxon>Halopseudomonas</taxon>
    </lineage>
</organism>
<proteinExistence type="predicted"/>
<protein>
    <submittedName>
        <fullName evidence="3">ABC transporter permease</fullName>
    </submittedName>
</protein>
<keyword evidence="2" id="KW-0732">Signal</keyword>
<keyword evidence="4" id="KW-1185">Reference proteome</keyword>
<accession>A0ABQ2CRZ1</accession>
<reference evidence="4" key="1">
    <citation type="journal article" date="2019" name="Int. J. Syst. Evol. Microbiol.">
        <title>The Global Catalogue of Microorganisms (GCM) 10K type strain sequencing project: providing services to taxonomists for standard genome sequencing and annotation.</title>
        <authorList>
            <consortium name="The Broad Institute Genomics Platform"/>
            <consortium name="The Broad Institute Genome Sequencing Center for Infectious Disease"/>
            <person name="Wu L."/>
            <person name="Ma J."/>
        </authorList>
    </citation>
    <scope>NUCLEOTIDE SEQUENCE [LARGE SCALE GENOMIC DNA]</scope>
    <source>
        <strain evidence="4">JCM 11590</strain>
    </source>
</reference>
<dbReference type="EMBL" id="BMNN01000006">
    <property type="protein sequence ID" value="GGJ07229.1"/>
    <property type="molecule type" value="Genomic_DNA"/>
</dbReference>
<feature type="region of interest" description="Disordered" evidence="1">
    <location>
        <begin position="63"/>
        <end position="84"/>
    </location>
</feature>
<gene>
    <name evidence="3" type="ORF">GCM10009083_25280</name>
</gene>
<sequence>MLKSLAPGLVLALVASLPLTAQAHRAWLLPSATILSGEAPWVTVDAAVSNELFSFEHHPLVLQGIGQPPQRDTPESAAPARPRPANQLVITAPDGSTILPRNGHIGKYRSVFDVELAQKGTYKLAVAGAPRYMARFQENGEDRRWMGALEDLPGTIPGNATDIEVSQMESRMEVFITSGQPTDTVLQPTGRGLELHPVTHPNDLFAGENSELVFLLDGKPAAGVEIKVIPGGVRHRDKLNELTFTTSSDGKVSINWPSAGFWWLEARKVQDEGLAAPLTQRRASYSATLEVMAP</sequence>
<feature type="chain" id="PRO_5045871281" evidence="2">
    <location>
        <begin position="24"/>
        <end position="294"/>
    </location>
</feature>
<dbReference type="Pfam" id="PF10670">
    <property type="entry name" value="DUF4198"/>
    <property type="match status" value="1"/>
</dbReference>
<evidence type="ECO:0000256" key="2">
    <source>
        <dbReference type="SAM" id="SignalP"/>
    </source>
</evidence>